<comment type="caution">
    <text evidence="1">The sequence shown here is derived from an EMBL/GenBank/DDBJ whole genome shotgun (WGS) entry which is preliminary data.</text>
</comment>
<gene>
    <name evidence="1" type="ORF">V1525DRAFT_392806</name>
</gene>
<keyword evidence="2" id="KW-1185">Reference proteome</keyword>
<sequence>MSSDQSAAAQFAALESLPYIVGWDVQEVGNWLEQIGLRQYRDSFLENDITGEVLIHLDHDFLKDLGVSSIGHRLQILRAVYSIKIAQDIPIEAGQFIPLSLSEQEVADHETVNVRRLMKSLEIRDRRIMHAEQEIKRLMENYSRLREDLLPIFKLVKESKPLPTPEYAPQYPSAHQSSYVPANGPPSSHMSSRHSMFISSSQPFSGGMNNLSPQSLSSSSHPGLSRKVSTKKVNTAKISASPTHPPESLEHTLIPSLSSGNATSLSLPSPSLTVPSAGTALTSPAAFGSLPKDLHHRNMINSPSIMAPTSQHQSVSTLPISSSAFPSSLTLSEAFKPFKLKQDDPCYKVLPAVLKGHKIDDDWRQYALLVCFGDQERLLGLDEKPLTVLKELQDAGKQPVFMLRPIQGMKHEQGAIVSGTPGGVL</sequence>
<accession>A0ACC3TCE9</accession>
<reference evidence="2" key="1">
    <citation type="journal article" date="2024" name="Front. Bioeng. Biotechnol.">
        <title>Genome-scale model development and genomic sequencing of the oleaginous clade Lipomyces.</title>
        <authorList>
            <person name="Czajka J.J."/>
            <person name="Han Y."/>
            <person name="Kim J."/>
            <person name="Mondo S.J."/>
            <person name="Hofstad B.A."/>
            <person name="Robles A."/>
            <person name="Haridas S."/>
            <person name="Riley R."/>
            <person name="LaButti K."/>
            <person name="Pangilinan J."/>
            <person name="Andreopoulos W."/>
            <person name="Lipzen A."/>
            <person name="Yan J."/>
            <person name="Wang M."/>
            <person name="Ng V."/>
            <person name="Grigoriev I.V."/>
            <person name="Spatafora J.W."/>
            <person name="Magnuson J.K."/>
            <person name="Baker S.E."/>
            <person name="Pomraning K.R."/>
        </authorList>
    </citation>
    <scope>NUCLEOTIDE SEQUENCE [LARGE SCALE GENOMIC DNA]</scope>
    <source>
        <strain evidence="2">CBS 7786</strain>
    </source>
</reference>
<dbReference type="Proteomes" id="UP001433508">
    <property type="component" value="Unassembled WGS sequence"/>
</dbReference>
<proteinExistence type="predicted"/>
<evidence type="ECO:0000313" key="1">
    <source>
        <dbReference type="EMBL" id="KAK9241326.1"/>
    </source>
</evidence>
<dbReference type="EMBL" id="MU971335">
    <property type="protein sequence ID" value="KAK9241326.1"/>
    <property type="molecule type" value="Genomic_DNA"/>
</dbReference>
<name>A0ACC3TCE9_LIPKO</name>
<protein>
    <submittedName>
        <fullName evidence="1">Uncharacterized protein</fullName>
    </submittedName>
</protein>
<organism evidence="1 2">
    <name type="scientific">Lipomyces kononenkoae</name>
    <name type="common">Yeast</name>
    <dbReference type="NCBI Taxonomy" id="34357"/>
    <lineage>
        <taxon>Eukaryota</taxon>
        <taxon>Fungi</taxon>
        <taxon>Dikarya</taxon>
        <taxon>Ascomycota</taxon>
        <taxon>Saccharomycotina</taxon>
        <taxon>Lipomycetes</taxon>
        <taxon>Lipomycetales</taxon>
        <taxon>Lipomycetaceae</taxon>
        <taxon>Lipomyces</taxon>
    </lineage>
</organism>
<evidence type="ECO:0000313" key="2">
    <source>
        <dbReference type="Proteomes" id="UP001433508"/>
    </source>
</evidence>